<organism evidence="1 2">
    <name type="scientific">Steinernema carpocapsae</name>
    <name type="common">Entomopathogenic nematode</name>
    <dbReference type="NCBI Taxonomy" id="34508"/>
    <lineage>
        <taxon>Eukaryota</taxon>
        <taxon>Metazoa</taxon>
        <taxon>Ecdysozoa</taxon>
        <taxon>Nematoda</taxon>
        <taxon>Chromadorea</taxon>
        <taxon>Rhabditida</taxon>
        <taxon>Tylenchina</taxon>
        <taxon>Panagrolaimomorpha</taxon>
        <taxon>Strongyloidoidea</taxon>
        <taxon>Steinernematidae</taxon>
        <taxon>Steinernema</taxon>
    </lineage>
</organism>
<dbReference type="EMBL" id="AZBU02000009">
    <property type="protein sequence ID" value="TKR64136.1"/>
    <property type="molecule type" value="Genomic_DNA"/>
</dbReference>
<reference evidence="1 2" key="1">
    <citation type="journal article" date="2015" name="Genome Biol.">
        <title>Comparative genomics of Steinernema reveals deeply conserved gene regulatory networks.</title>
        <authorList>
            <person name="Dillman A.R."/>
            <person name="Macchietto M."/>
            <person name="Porter C.F."/>
            <person name="Rogers A."/>
            <person name="Williams B."/>
            <person name="Antoshechkin I."/>
            <person name="Lee M.M."/>
            <person name="Goodwin Z."/>
            <person name="Lu X."/>
            <person name="Lewis E.E."/>
            <person name="Goodrich-Blair H."/>
            <person name="Stock S.P."/>
            <person name="Adams B.J."/>
            <person name="Sternberg P.W."/>
            <person name="Mortazavi A."/>
        </authorList>
    </citation>
    <scope>NUCLEOTIDE SEQUENCE [LARGE SCALE GENOMIC DNA]</scope>
    <source>
        <strain evidence="1 2">ALL</strain>
    </source>
</reference>
<name>A0A4U5M5K5_STECR</name>
<sequence>MQQFSSFSFLVYFGLRLKGSTTKEVIEKSPGEDFQQRRQRKRLLRLLDLYRHRSTSKATQRDTLQVFSDRAGLQGNEEKRSTKAPSHISDLYTKRNSVQNTHNGSILSIYRGTGPNYMEQLSGTIWDLTPEDVFAQAGLYIEILFDDSKAIKAIQTHFENMKVVEVANFQME</sequence>
<dbReference type="AlphaFoldDB" id="A0A4U5M5K5"/>
<evidence type="ECO:0000313" key="1">
    <source>
        <dbReference type="EMBL" id="TKR64136.1"/>
    </source>
</evidence>
<gene>
    <name evidence="1" type="ORF">L596_024719</name>
</gene>
<evidence type="ECO:0000313" key="2">
    <source>
        <dbReference type="Proteomes" id="UP000298663"/>
    </source>
</evidence>
<keyword evidence="2" id="KW-1185">Reference proteome</keyword>
<dbReference type="Proteomes" id="UP000298663">
    <property type="component" value="Unassembled WGS sequence"/>
</dbReference>
<proteinExistence type="predicted"/>
<accession>A0A4U5M5K5</accession>
<comment type="caution">
    <text evidence="1">The sequence shown here is derived from an EMBL/GenBank/DDBJ whole genome shotgun (WGS) entry which is preliminary data.</text>
</comment>
<protein>
    <submittedName>
        <fullName evidence="1">Uncharacterized protein</fullName>
    </submittedName>
</protein>
<reference evidence="1 2" key="2">
    <citation type="journal article" date="2019" name="G3 (Bethesda)">
        <title>Hybrid Assembly of the Genome of the Entomopathogenic Nematode Steinernema carpocapsae Identifies the X-Chromosome.</title>
        <authorList>
            <person name="Serra L."/>
            <person name="Macchietto M."/>
            <person name="Macias-Munoz A."/>
            <person name="McGill C.J."/>
            <person name="Rodriguez I.M."/>
            <person name="Rodriguez B."/>
            <person name="Murad R."/>
            <person name="Mortazavi A."/>
        </authorList>
    </citation>
    <scope>NUCLEOTIDE SEQUENCE [LARGE SCALE GENOMIC DNA]</scope>
    <source>
        <strain evidence="1 2">ALL</strain>
    </source>
</reference>